<gene>
    <name evidence="2" type="ORF">A8L45_00485</name>
</gene>
<dbReference type="EMBL" id="LYBM01000001">
    <property type="protein sequence ID" value="ODA36116.1"/>
    <property type="molecule type" value="Genomic_DNA"/>
</dbReference>
<dbReference type="STRING" id="1080227.A8L45_00485"/>
<dbReference type="RefSeq" id="WP_068898092.1">
    <property type="nucleotide sequence ID" value="NZ_JBHUIF010000002.1"/>
</dbReference>
<dbReference type="AlphaFoldDB" id="A0A1C3ESD5"/>
<reference evidence="2 3" key="1">
    <citation type="submission" date="2016-05" db="EMBL/GenBank/DDBJ databases">
        <title>Genomic Taxonomy of the Vibrionaceae.</title>
        <authorList>
            <person name="Gomez-Gil B."/>
            <person name="Enciso-Ibarra J."/>
        </authorList>
    </citation>
    <scope>NUCLEOTIDE SEQUENCE [LARGE SCALE GENOMIC DNA]</scope>
    <source>
        <strain evidence="2 3">CAIM 1920</strain>
    </source>
</reference>
<dbReference type="InterPro" id="IPR044922">
    <property type="entry name" value="DUF2063_N_sf"/>
</dbReference>
<evidence type="ECO:0000313" key="3">
    <source>
        <dbReference type="Proteomes" id="UP000094936"/>
    </source>
</evidence>
<sequence>MNLQEIQSHFQDIVLNEHCQAANWVSDREGRLPSKQRLAIYHNAYRMRLIEVMFENFEHTAVYLGDEWFEQLATAYVQSHHSIFNNIGFYGHKFPAFLMTQLPDDKEVAELAELDWTLRRAFDGEDSDVLTLETLPILASRDPENFCLTPVPTMTLTTHECNTLDIWHAIDKEETPPTVTTLPQPVSVLTWRKGHSPHFRSVSPLEATAIQWASEGYRVEDIGEALQNRFPEIDISSEFGVMLHRWVIDEVLAFN</sequence>
<keyword evidence="3" id="KW-1185">Reference proteome</keyword>
<organism evidence="2 3">
    <name type="scientific">Veronia pacifica</name>
    <dbReference type="NCBI Taxonomy" id="1080227"/>
    <lineage>
        <taxon>Bacteria</taxon>
        <taxon>Pseudomonadati</taxon>
        <taxon>Pseudomonadota</taxon>
        <taxon>Gammaproteobacteria</taxon>
        <taxon>Vibrionales</taxon>
        <taxon>Vibrionaceae</taxon>
        <taxon>Veronia</taxon>
    </lineage>
</organism>
<comment type="caution">
    <text evidence="2">The sequence shown here is derived from an EMBL/GenBank/DDBJ whole genome shotgun (WGS) entry which is preliminary data.</text>
</comment>
<dbReference type="OrthoDB" id="343356at2"/>
<proteinExistence type="predicted"/>
<dbReference type="Pfam" id="PF09836">
    <property type="entry name" value="DUF2063"/>
    <property type="match status" value="1"/>
</dbReference>
<protein>
    <submittedName>
        <fullName evidence="2">DUF2063 domain-containing protein</fullName>
    </submittedName>
</protein>
<evidence type="ECO:0000259" key="1">
    <source>
        <dbReference type="Pfam" id="PF09836"/>
    </source>
</evidence>
<dbReference type="Proteomes" id="UP000094936">
    <property type="component" value="Unassembled WGS sequence"/>
</dbReference>
<dbReference type="Gene3D" id="1.10.150.690">
    <property type="entry name" value="DUF2063"/>
    <property type="match status" value="1"/>
</dbReference>
<dbReference type="InterPro" id="IPR018640">
    <property type="entry name" value="DUF2063"/>
</dbReference>
<name>A0A1C3ESD5_9GAMM</name>
<evidence type="ECO:0000313" key="2">
    <source>
        <dbReference type="EMBL" id="ODA36116.1"/>
    </source>
</evidence>
<feature type="domain" description="Putative DNA-binding" evidence="1">
    <location>
        <begin position="5"/>
        <end position="98"/>
    </location>
</feature>
<accession>A0A1C3ESD5</accession>